<dbReference type="EMBL" id="JAHHGM010000007">
    <property type="protein sequence ID" value="MBT2989099.1"/>
    <property type="molecule type" value="Genomic_DNA"/>
</dbReference>
<dbReference type="GO" id="GO:0000271">
    <property type="term" value="P:polysaccharide biosynthetic process"/>
    <property type="evidence" value="ECO:0007669"/>
    <property type="project" value="TreeGrafter"/>
</dbReference>
<organism evidence="3 4">
    <name type="scientific">Candidatus Thiodiazotropha taylori</name>
    <dbReference type="NCBI Taxonomy" id="2792791"/>
    <lineage>
        <taxon>Bacteria</taxon>
        <taxon>Pseudomonadati</taxon>
        <taxon>Pseudomonadota</taxon>
        <taxon>Gammaproteobacteria</taxon>
        <taxon>Chromatiales</taxon>
        <taxon>Sedimenticolaceae</taxon>
        <taxon>Candidatus Thiodiazotropha</taxon>
    </lineage>
</organism>
<keyword evidence="3" id="KW-0012">Acyltransferase</keyword>
<dbReference type="InterPro" id="IPR050879">
    <property type="entry name" value="Acyltransferase_3"/>
</dbReference>
<evidence type="ECO:0000313" key="3">
    <source>
        <dbReference type="EMBL" id="MBT2989099.1"/>
    </source>
</evidence>
<dbReference type="Pfam" id="PF01757">
    <property type="entry name" value="Acyl_transf_3"/>
    <property type="match status" value="1"/>
</dbReference>
<name>A0A944M891_9GAMM</name>
<feature type="transmembrane region" description="Helical" evidence="1">
    <location>
        <begin position="273"/>
        <end position="294"/>
    </location>
</feature>
<feature type="transmembrane region" description="Helical" evidence="1">
    <location>
        <begin position="199"/>
        <end position="218"/>
    </location>
</feature>
<accession>A0A944M891</accession>
<comment type="caution">
    <text evidence="3">The sequence shown here is derived from an EMBL/GenBank/DDBJ whole genome shotgun (WGS) entry which is preliminary data.</text>
</comment>
<sequence length="361" mass="40127">MRNPDRVYEKPVGHIIMKCISAYDENRNNNFNLLRLCAAVSVVFTHSFALLGLGEENDPIYQLTGINASGYGLATFFIISGFLVTKSLNNRKSLWLFAKARILRLYPALILSLAFCLLIVGATFTTLAISNYLSSPQTLDFLVSNLNMPVIHKTLALPGVFVGNHNPYVNGALWTLAWESIFYIVLAAMGLTKLINYRPLMIVIALSAILLYIFAQGYNLSADAIITGGIGFGALFAAGACMHLYRNRILLGWSLLLGLVAGVLLISSFLNGYLFTTLEYLAMIYVVIALAYLPKGKILLFNRLGDYSYGMYVFHFPIMQSLVQLMKIDSPYLLFAATLAVTTPFAILSWHFIEKRALRLK</sequence>
<feature type="transmembrane region" description="Helical" evidence="1">
    <location>
        <begin position="332"/>
        <end position="353"/>
    </location>
</feature>
<keyword evidence="1" id="KW-0472">Membrane</keyword>
<dbReference type="GO" id="GO:0016747">
    <property type="term" value="F:acyltransferase activity, transferring groups other than amino-acyl groups"/>
    <property type="evidence" value="ECO:0007669"/>
    <property type="project" value="InterPro"/>
</dbReference>
<dbReference type="AlphaFoldDB" id="A0A944M891"/>
<keyword evidence="1" id="KW-1133">Transmembrane helix</keyword>
<feature type="transmembrane region" description="Helical" evidence="1">
    <location>
        <begin position="171"/>
        <end position="192"/>
    </location>
</feature>
<protein>
    <submittedName>
        <fullName evidence="3">Acyltransferase</fullName>
    </submittedName>
</protein>
<keyword evidence="3" id="KW-0808">Transferase</keyword>
<feature type="transmembrane region" description="Helical" evidence="1">
    <location>
        <begin position="224"/>
        <end position="242"/>
    </location>
</feature>
<feature type="transmembrane region" description="Helical" evidence="1">
    <location>
        <begin position="33"/>
        <end position="54"/>
    </location>
</feature>
<dbReference type="PANTHER" id="PTHR23028">
    <property type="entry name" value="ACETYLTRANSFERASE"/>
    <property type="match status" value="1"/>
</dbReference>
<evidence type="ECO:0000256" key="1">
    <source>
        <dbReference type="SAM" id="Phobius"/>
    </source>
</evidence>
<feature type="domain" description="Acyltransferase 3" evidence="2">
    <location>
        <begin position="29"/>
        <end position="349"/>
    </location>
</feature>
<feature type="transmembrane region" description="Helical" evidence="1">
    <location>
        <begin position="249"/>
        <end position="267"/>
    </location>
</feature>
<evidence type="ECO:0000313" key="4">
    <source>
        <dbReference type="Proteomes" id="UP000770889"/>
    </source>
</evidence>
<dbReference type="PANTHER" id="PTHR23028:SF131">
    <property type="entry name" value="BLR2367 PROTEIN"/>
    <property type="match status" value="1"/>
</dbReference>
<dbReference type="Proteomes" id="UP000770889">
    <property type="component" value="Unassembled WGS sequence"/>
</dbReference>
<dbReference type="InterPro" id="IPR002656">
    <property type="entry name" value="Acyl_transf_3_dom"/>
</dbReference>
<feature type="transmembrane region" description="Helical" evidence="1">
    <location>
        <begin position="105"/>
        <end position="129"/>
    </location>
</feature>
<dbReference type="GO" id="GO:0016020">
    <property type="term" value="C:membrane"/>
    <property type="evidence" value="ECO:0007669"/>
    <property type="project" value="TreeGrafter"/>
</dbReference>
<evidence type="ECO:0000259" key="2">
    <source>
        <dbReference type="Pfam" id="PF01757"/>
    </source>
</evidence>
<gene>
    <name evidence="3" type="ORF">KME65_09035</name>
</gene>
<keyword evidence="1" id="KW-0812">Transmembrane</keyword>
<reference evidence="3 4" key="1">
    <citation type="submission" date="2021-05" db="EMBL/GenBank/DDBJ databases">
        <title>Genetic and Functional Diversity in Clade A Lucinid endosymbionts from the Bahamas.</title>
        <authorList>
            <person name="Giani N.M."/>
            <person name="Engel A.S."/>
            <person name="Campbell B.J."/>
        </authorList>
    </citation>
    <scope>NUCLEOTIDE SEQUENCE [LARGE SCALE GENOMIC DNA]</scope>
    <source>
        <strain evidence="3">LUC16012Gg_MoonRockCtena</strain>
    </source>
</reference>
<feature type="transmembrane region" description="Helical" evidence="1">
    <location>
        <begin position="60"/>
        <end position="84"/>
    </location>
</feature>
<proteinExistence type="predicted"/>